<dbReference type="AlphaFoldDB" id="A0A8S9LJG1"/>
<sequence>MKLRLGPLLLSLTPEFVQGATITMGMRHKVGMGQRKSERGKQQSLALGFSPIPAPSKFDSGFLQKQHAARELDSGQLPSDRMRNPNRTFGSPSSLWVLNKFFQCLEKGLEPLSSQTTSGSLNDLRVLNTTSGSRGTSRFPNDLQVPKRPSGPKYDLRV</sequence>
<dbReference type="Proteomes" id="UP000712281">
    <property type="component" value="Unassembled WGS sequence"/>
</dbReference>
<gene>
    <name evidence="3" type="ORF">F2Q68_00044073</name>
</gene>
<evidence type="ECO:0000313" key="4">
    <source>
        <dbReference type="Proteomes" id="UP000712281"/>
    </source>
</evidence>
<feature type="region of interest" description="Disordered" evidence="1">
    <location>
        <begin position="67"/>
        <end position="91"/>
    </location>
</feature>
<organism evidence="3 4">
    <name type="scientific">Brassica cretica</name>
    <name type="common">Mustard</name>
    <dbReference type="NCBI Taxonomy" id="69181"/>
    <lineage>
        <taxon>Eukaryota</taxon>
        <taxon>Viridiplantae</taxon>
        <taxon>Streptophyta</taxon>
        <taxon>Embryophyta</taxon>
        <taxon>Tracheophyta</taxon>
        <taxon>Spermatophyta</taxon>
        <taxon>Magnoliopsida</taxon>
        <taxon>eudicotyledons</taxon>
        <taxon>Gunneridae</taxon>
        <taxon>Pentapetalae</taxon>
        <taxon>rosids</taxon>
        <taxon>malvids</taxon>
        <taxon>Brassicales</taxon>
        <taxon>Brassicaceae</taxon>
        <taxon>Brassiceae</taxon>
        <taxon>Brassica</taxon>
    </lineage>
</organism>
<dbReference type="EMBL" id="QGKW02000276">
    <property type="protein sequence ID" value="KAF2607624.1"/>
    <property type="molecule type" value="Genomic_DNA"/>
</dbReference>
<name>A0A8S9LJG1_BRACR</name>
<evidence type="ECO:0000256" key="2">
    <source>
        <dbReference type="SAM" id="SignalP"/>
    </source>
</evidence>
<accession>A0A8S9LJG1</accession>
<keyword evidence="2" id="KW-0732">Signal</keyword>
<evidence type="ECO:0000313" key="3">
    <source>
        <dbReference type="EMBL" id="KAF2607624.1"/>
    </source>
</evidence>
<proteinExistence type="predicted"/>
<feature type="compositionally biased region" description="Polar residues" evidence="1">
    <location>
        <begin position="112"/>
        <end position="139"/>
    </location>
</feature>
<evidence type="ECO:0000256" key="1">
    <source>
        <dbReference type="SAM" id="MobiDB-lite"/>
    </source>
</evidence>
<feature type="region of interest" description="Disordered" evidence="1">
    <location>
        <begin position="112"/>
        <end position="158"/>
    </location>
</feature>
<protein>
    <submittedName>
        <fullName evidence="3">Uncharacterized protein</fullName>
    </submittedName>
</protein>
<feature type="chain" id="PRO_5035943941" evidence="2">
    <location>
        <begin position="20"/>
        <end position="158"/>
    </location>
</feature>
<comment type="caution">
    <text evidence="3">The sequence shown here is derived from an EMBL/GenBank/DDBJ whole genome shotgun (WGS) entry which is preliminary data.</text>
</comment>
<reference evidence="3" key="1">
    <citation type="submission" date="2019-12" db="EMBL/GenBank/DDBJ databases">
        <title>Genome sequencing and annotation of Brassica cretica.</title>
        <authorList>
            <person name="Studholme D.J."/>
            <person name="Sarris P.F."/>
        </authorList>
    </citation>
    <scope>NUCLEOTIDE SEQUENCE</scope>
    <source>
        <strain evidence="3">PFS-001/15</strain>
        <tissue evidence="3">Leaf</tissue>
    </source>
</reference>
<feature type="signal peptide" evidence="2">
    <location>
        <begin position="1"/>
        <end position="19"/>
    </location>
</feature>